<protein>
    <submittedName>
        <fullName evidence="2">Uncharacterized protein</fullName>
    </submittedName>
</protein>
<feature type="region of interest" description="Disordered" evidence="1">
    <location>
        <begin position="16"/>
        <end position="51"/>
    </location>
</feature>
<dbReference type="AlphaFoldDB" id="A0AAV4P433"/>
<sequence length="172" mass="19143">MLNNLQQILLPNFHNISKLSSEKGGEKRPMVQKGSRAPPKPHDPPSNPTLPPLLPLLFCHQPKSKSKSHQVNKTIPRTQPHPSKRVTQEVSFAQIVNNKSAAQPRTVNFTDSSPEGTWTRVTLKVTWPEGMSVPDPRGISCAVTGLASREHHELLQANRSRTRLICSVRKSD</sequence>
<feature type="compositionally biased region" description="Polar residues" evidence="1">
    <location>
        <begin position="71"/>
        <end position="81"/>
    </location>
</feature>
<reference evidence="2 3" key="1">
    <citation type="submission" date="2021-06" db="EMBL/GenBank/DDBJ databases">
        <title>Caerostris extrusa draft genome.</title>
        <authorList>
            <person name="Kono N."/>
            <person name="Arakawa K."/>
        </authorList>
    </citation>
    <scope>NUCLEOTIDE SEQUENCE [LARGE SCALE GENOMIC DNA]</scope>
</reference>
<comment type="caution">
    <text evidence="2">The sequence shown here is derived from an EMBL/GenBank/DDBJ whole genome shotgun (WGS) entry which is preliminary data.</text>
</comment>
<evidence type="ECO:0000256" key="1">
    <source>
        <dbReference type="SAM" id="MobiDB-lite"/>
    </source>
</evidence>
<gene>
    <name evidence="2" type="ORF">CEXT_203491</name>
</gene>
<name>A0AAV4P433_CAEEX</name>
<feature type="region of interest" description="Disordered" evidence="1">
    <location>
        <begin position="65"/>
        <end position="86"/>
    </location>
</feature>
<feature type="compositionally biased region" description="Basic and acidic residues" evidence="1">
    <location>
        <begin position="20"/>
        <end position="29"/>
    </location>
</feature>
<keyword evidence="3" id="KW-1185">Reference proteome</keyword>
<dbReference type="Proteomes" id="UP001054945">
    <property type="component" value="Unassembled WGS sequence"/>
</dbReference>
<evidence type="ECO:0000313" key="2">
    <source>
        <dbReference type="EMBL" id="GIX91335.1"/>
    </source>
</evidence>
<proteinExistence type="predicted"/>
<accession>A0AAV4P433</accession>
<evidence type="ECO:0000313" key="3">
    <source>
        <dbReference type="Proteomes" id="UP001054945"/>
    </source>
</evidence>
<organism evidence="2 3">
    <name type="scientific">Caerostris extrusa</name>
    <name type="common">Bark spider</name>
    <name type="synonym">Caerostris bankana</name>
    <dbReference type="NCBI Taxonomy" id="172846"/>
    <lineage>
        <taxon>Eukaryota</taxon>
        <taxon>Metazoa</taxon>
        <taxon>Ecdysozoa</taxon>
        <taxon>Arthropoda</taxon>
        <taxon>Chelicerata</taxon>
        <taxon>Arachnida</taxon>
        <taxon>Araneae</taxon>
        <taxon>Araneomorphae</taxon>
        <taxon>Entelegynae</taxon>
        <taxon>Araneoidea</taxon>
        <taxon>Araneidae</taxon>
        <taxon>Caerostris</taxon>
    </lineage>
</organism>
<dbReference type="EMBL" id="BPLR01004013">
    <property type="protein sequence ID" value="GIX91335.1"/>
    <property type="molecule type" value="Genomic_DNA"/>
</dbReference>